<dbReference type="Pfam" id="PF13360">
    <property type="entry name" value="PQQ_2"/>
    <property type="match status" value="1"/>
</dbReference>
<dbReference type="PANTHER" id="PTHR44394">
    <property type="entry name" value="BETA-ALANINE-ACTIVATING ENZYME"/>
    <property type="match status" value="1"/>
</dbReference>
<dbReference type="InterPro" id="IPR002372">
    <property type="entry name" value="PQQ_rpt_dom"/>
</dbReference>
<dbReference type="InterPro" id="IPR018391">
    <property type="entry name" value="PQQ_b-propeller_rpt"/>
</dbReference>
<feature type="non-terminal residue" evidence="2">
    <location>
        <position position="190"/>
    </location>
</feature>
<dbReference type="SMART" id="SM00564">
    <property type="entry name" value="PQQ"/>
    <property type="match status" value="3"/>
</dbReference>
<reference evidence="2" key="1">
    <citation type="submission" date="2018-05" db="EMBL/GenBank/DDBJ databases">
        <authorList>
            <person name="Lanie J.A."/>
            <person name="Ng W.-L."/>
            <person name="Kazmierczak K.M."/>
            <person name="Andrzejewski T.M."/>
            <person name="Davidsen T.M."/>
            <person name="Wayne K.J."/>
            <person name="Tettelin H."/>
            <person name="Glass J.I."/>
            <person name="Rusch D."/>
            <person name="Podicherti R."/>
            <person name="Tsui H.-C.T."/>
            <person name="Winkler M.E."/>
        </authorList>
    </citation>
    <scope>NUCLEOTIDE SEQUENCE</scope>
</reference>
<feature type="non-terminal residue" evidence="2">
    <location>
        <position position="1"/>
    </location>
</feature>
<proteinExistence type="predicted"/>
<feature type="domain" description="Pyrrolo-quinoline quinone repeat" evidence="1">
    <location>
        <begin position="46"/>
        <end position="134"/>
    </location>
</feature>
<dbReference type="InterPro" id="IPR052091">
    <property type="entry name" value="Beta-ala_Activ/Resist"/>
</dbReference>
<dbReference type="PANTHER" id="PTHR44394:SF1">
    <property type="entry name" value="BETA-ALANINE-ACTIVATING ENZYME"/>
    <property type="match status" value="1"/>
</dbReference>
<dbReference type="SUPFAM" id="SSF50998">
    <property type="entry name" value="Quinoprotein alcohol dehydrogenase-like"/>
    <property type="match status" value="1"/>
</dbReference>
<dbReference type="InterPro" id="IPR015943">
    <property type="entry name" value="WD40/YVTN_repeat-like_dom_sf"/>
</dbReference>
<evidence type="ECO:0000259" key="1">
    <source>
        <dbReference type="Pfam" id="PF13360"/>
    </source>
</evidence>
<dbReference type="EMBL" id="UINC01158549">
    <property type="protein sequence ID" value="SVD56153.1"/>
    <property type="molecule type" value="Genomic_DNA"/>
</dbReference>
<evidence type="ECO:0000313" key="2">
    <source>
        <dbReference type="EMBL" id="SVD56153.1"/>
    </source>
</evidence>
<protein>
    <recommendedName>
        <fullName evidence="1">Pyrrolo-quinoline quinone repeat domain-containing protein</fullName>
    </recommendedName>
</protein>
<dbReference type="Gene3D" id="2.130.10.10">
    <property type="entry name" value="YVTN repeat-like/Quinoprotein amine dehydrogenase"/>
    <property type="match status" value="1"/>
</dbReference>
<accession>A0A382WBH3</accession>
<sequence>VQCIRLYFSVFLFITATAYGDTWNTFRGNPQLTGVAAIALPDNLHLLWTYTAQDAIESTAAIHENTVYVGSLDSQLYALDLITGSLKWQYQGDGEIKSSPTVDDSTVYFGDEHGTFHAVDRQTGQPRWTFAAEAGITSSANRAQGHLYFGSYDQHLYCLNAATGAQTWKIATDGYIHSTPVLYEKNVAVA</sequence>
<dbReference type="Gene3D" id="2.40.128.630">
    <property type="match status" value="1"/>
</dbReference>
<dbReference type="AlphaFoldDB" id="A0A382WBH3"/>
<name>A0A382WBH3_9ZZZZ</name>
<dbReference type="GO" id="GO:0043041">
    <property type="term" value="P:amino acid activation for nonribosomal peptide biosynthetic process"/>
    <property type="evidence" value="ECO:0007669"/>
    <property type="project" value="TreeGrafter"/>
</dbReference>
<organism evidence="2">
    <name type="scientific">marine metagenome</name>
    <dbReference type="NCBI Taxonomy" id="408172"/>
    <lineage>
        <taxon>unclassified sequences</taxon>
        <taxon>metagenomes</taxon>
        <taxon>ecological metagenomes</taxon>
    </lineage>
</organism>
<gene>
    <name evidence="2" type="ORF">METZ01_LOCUS409007</name>
</gene>
<dbReference type="InterPro" id="IPR011047">
    <property type="entry name" value="Quinoprotein_ADH-like_sf"/>
</dbReference>